<dbReference type="Proteomes" id="UP001156701">
    <property type="component" value="Unassembled WGS sequence"/>
</dbReference>
<dbReference type="InterPro" id="IPR014756">
    <property type="entry name" value="Ig_E-set"/>
</dbReference>
<dbReference type="AlphaFoldDB" id="A0AA42FPA5"/>
<dbReference type="InterPro" id="IPR000801">
    <property type="entry name" value="Esterase-like"/>
</dbReference>
<comment type="caution">
    <text evidence="7">The sequence shown here is derived from an EMBL/GenBank/DDBJ whole genome shotgun (WGS) entry which is preliminary data.</text>
</comment>
<evidence type="ECO:0000313" key="8">
    <source>
        <dbReference type="Proteomes" id="UP001156701"/>
    </source>
</evidence>
<feature type="domain" description="Enterochelin esterase N-terminal" evidence="6">
    <location>
        <begin position="174"/>
        <end position="262"/>
    </location>
</feature>
<feature type="chain" id="PRO_5041397220" evidence="5">
    <location>
        <begin position="19"/>
        <end position="522"/>
    </location>
</feature>
<dbReference type="SUPFAM" id="SSF53474">
    <property type="entry name" value="alpha/beta-Hydrolases"/>
    <property type="match status" value="1"/>
</dbReference>
<evidence type="ECO:0000313" key="7">
    <source>
        <dbReference type="EMBL" id="MDG4698671.1"/>
    </source>
</evidence>
<keyword evidence="5" id="KW-0732">Signal</keyword>
<gene>
    <name evidence="7" type="ORF">P7V44_20805</name>
</gene>
<dbReference type="Pfam" id="PF11806">
    <property type="entry name" value="Enterochelin_N"/>
    <property type="match status" value="1"/>
</dbReference>
<evidence type="ECO:0000256" key="2">
    <source>
        <dbReference type="ARBA" id="ARBA00022490"/>
    </source>
</evidence>
<feature type="signal peptide" evidence="5">
    <location>
        <begin position="1"/>
        <end position="18"/>
    </location>
</feature>
<evidence type="ECO:0000256" key="4">
    <source>
        <dbReference type="ARBA" id="ARBA00024201"/>
    </source>
</evidence>
<keyword evidence="2" id="KW-0963">Cytoplasm</keyword>
<dbReference type="EMBL" id="JARRYG010000032">
    <property type="protein sequence ID" value="MDG4698671.1"/>
    <property type="molecule type" value="Genomic_DNA"/>
</dbReference>
<evidence type="ECO:0000256" key="1">
    <source>
        <dbReference type="ARBA" id="ARBA00004496"/>
    </source>
</evidence>
<dbReference type="InterPro" id="IPR013783">
    <property type="entry name" value="Ig-like_fold"/>
</dbReference>
<dbReference type="PANTHER" id="PTHR48098:SF3">
    <property type="entry name" value="IRON(III) ENTEROBACTIN ESTERASE"/>
    <property type="match status" value="1"/>
</dbReference>
<keyword evidence="3 7" id="KW-0378">Hydrolase</keyword>
<dbReference type="GO" id="GO:0008849">
    <property type="term" value="F:enterochelin esterase activity"/>
    <property type="evidence" value="ECO:0007669"/>
    <property type="project" value="InterPro"/>
</dbReference>
<accession>A0AA42FPA5</accession>
<sequence length="522" mass="58559">MKSLPLLGCILFSSAAIATSSDCIRLAELSTAEGVHNSKGDSCLFFEASQQNFIKQRGEGVSKVTLLDAKQQPIRTLQEYGSAQEPHSADYLVPTNGVYYLSLKGEPGKPWRLQFDVKPYQPLDIKKEGEPVSPKLQSLLDEYYSDGDSAAFWQAVAIEGTPLIEDLAGSQKRATFLWRGAKSNAYILGAPSGNHERMAHLAGTDIWYRSFIIPDKTLSQYKIAPDIPMVPEGGFAQRKAILVTAQADPYNPNVIPSLAEDKYNRFSLLSLAPQIRQCNFPLIKHSQVQGSLETFTLSSRVLNNERKITVYRANMPMKHPALLVLLDGQIYQQNYQMVKFFDKWMNNGDLPAMDIVFVDSISSERRGEELPPNHDFPQLLADELIPLLVKKGIQAEAKHTIIAGSSYGGLGATWNALQHPEVFGNVLSMSGSYWWSPKGEDPEWLIREIETMPKQPIRFFLEAGLFEQRGSWGGIIQNHYHLFDVLKHKGYQVDAIELPSGHDYISWCETLYEGTKKLSSQW</sequence>
<dbReference type="Gene3D" id="2.60.40.10">
    <property type="entry name" value="Immunoglobulins"/>
    <property type="match status" value="1"/>
</dbReference>
<dbReference type="InterPro" id="IPR029058">
    <property type="entry name" value="AB_hydrolase_fold"/>
</dbReference>
<organism evidence="7 8">
    <name type="scientific">Providencia huashanensis</name>
    <dbReference type="NCBI Taxonomy" id="3037798"/>
    <lineage>
        <taxon>Bacteria</taxon>
        <taxon>Pseudomonadati</taxon>
        <taxon>Pseudomonadota</taxon>
        <taxon>Gammaproteobacteria</taxon>
        <taxon>Enterobacterales</taxon>
        <taxon>Morganellaceae</taxon>
        <taxon>Providencia</taxon>
    </lineage>
</organism>
<evidence type="ECO:0000256" key="5">
    <source>
        <dbReference type="SAM" id="SignalP"/>
    </source>
</evidence>
<protein>
    <submittedName>
        <fullName evidence="7">Alpha/beta hydrolase-fold protein</fullName>
    </submittedName>
</protein>
<dbReference type="GO" id="GO:0005506">
    <property type="term" value="F:iron ion binding"/>
    <property type="evidence" value="ECO:0007669"/>
    <property type="project" value="InterPro"/>
</dbReference>
<dbReference type="InterPro" id="IPR021764">
    <property type="entry name" value="Enterochelin_esterase_N"/>
</dbReference>
<name>A0AA42FPA5_9GAMM</name>
<evidence type="ECO:0000256" key="3">
    <source>
        <dbReference type="ARBA" id="ARBA00022801"/>
    </source>
</evidence>
<dbReference type="GO" id="GO:0006826">
    <property type="term" value="P:iron ion transport"/>
    <property type="evidence" value="ECO:0007669"/>
    <property type="project" value="InterPro"/>
</dbReference>
<dbReference type="SUPFAM" id="SSF81296">
    <property type="entry name" value="E set domains"/>
    <property type="match status" value="1"/>
</dbReference>
<dbReference type="RefSeq" id="WP_240133612.1">
    <property type="nucleotide sequence ID" value="NZ_JARRYG010000032.1"/>
</dbReference>
<dbReference type="PANTHER" id="PTHR48098">
    <property type="entry name" value="ENTEROCHELIN ESTERASE-RELATED"/>
    <property type="match status" value="1"/>
</dbReference>
<dbReference type="InterPro" id="IPR050583">
    <property type="entry name" value="Mycobacterial_A85_antigen"/>
</dbReference>
<evidence type="ECO:0000259" key="6">
    <source>
        <dbReference type="Pfam" id="PF11806"/>
    </source>
</evidence>
<proteinExistence type="inferred from homology"/>
<dbReference type="Gene3D" id="3.40.50.1820">
    <property type="entry name" value="alpha/beta hydrolase"/>
    <property type="match status" value="1"/>
</dbReference>
<comment type="subcellular location">
    <subcellularLocation>
        <location evidence="1">Cytoplasm</location>
    </subcellularLocation>
</comment>
<dbReference type="GO" id="GO:0005737">
    <property type="term" value="C:cytoplasm"/>
    <property type="evidence" value="ECO:0007669"/>
    <property type="project" value="UniProtKB-SubCell"/>
</dbReference>
<reference evidence="7" key="1">
    <citation type="submission" date="2023-03" db="EMBL/GenBank/DDBJ databases">
        <title>a new species belonging to Providencia genus.</title>
        <authorList>
            <person name="Yang W."/>
            <person name="Hu F."/>
            <person name="Shen S."/>
            <person name="Ding L."/>
            <person name="Yin D."/>
        </authorList>
    </citation>
    <scope>NUCLEOTIDE SEQUENCE</scope>
    <source>
        <strain evidence="7">CRE-3FA-0001</strain>
    </source>
</reference>
<dbReference type="Pfam" id="PF00756">
    <property type="entry name" value="Esterase"/>
    <property type="match status" value="1"/>
</dbReference>
<comment type="similarity">
    <text evidence="4">Belongs to the Fes family.</text>
</comment>